<sequence>MDNVSQSFTSVRKEVSYMDVEGKRVQPEKAVKVLVREYDEHNKLIQTKMTIDFAKIDVPGGWFFNLAKGQFFK</sequence>
<gene>
    <name evidence="1" type="ORF">SpAn4DRAFT_1199</name>
</gene>
<dbReference type="EMBL" id="CTRP01000003">
    <property type="protein sequence ID" value="CQR70230.1"/>
    <property type="molecule type" value="Genomic_DNA"/>
</dbReference>
<proteinExistence type="predicted"/>
<protein>
    <submittedName>
        <fullName evidence="1">Uncharacterized protein</fullName>
    </submittedName>
</protein>
<dbReference type="AlphaFoldDB" id="A0A0U1KS24"/>
<dbReference type="RefSeq" id="WP_021168971.1">
    <property type="nucleotide sequence ID" value="NZ_CTRP01000003.1"/>
</dbReference>
<evidence type="ECO:0000313" key="1">
    <source>
        <dbReference type="EMBL" id="CQR70230.1"/>
    </source>
</evidence>
<accession>A0A0U1KS24</accession>
<organism evidence="1 2">
    <name type="scientific">Sporomusa ovata</name>
    <dbReference type="NCBI Taxonomy" id="2378"/>
    <lineage>
        <taxon>Bacteria</taxon>
        <taxon>Bacillati</taxon>
        <taxon>Bacillota</taxon>
        <taxon>Negativicutes</taxon>
        <taxon>Selenomonadales</taxon>
        <taxon>Sporomusaceae</taxon>
        <taxon>Sporomusa</taxon>
    </lineage>
</organism>
<keyword evidence="2" id="KW-1185">Reference proteome</keyword>
<reference evidence="2" key="1">
    <citation type="submission" date="2015-03" db="EMBL/GenBank/DDBJ databases">
        <authorList>
            <person name="Nijsse Bart"/>
        </authorList>
    </citation>
    <scope>NUCLEOTIDE SEQUENCE [LARGE SCALE GENOMIC DNA]</scope>
</reference>
<evidence type="ECO:0000313" key="2">
    <source>
        <dbReference type="Proteomes" id="UP000049855"/>
    </source>
</evidence>
<name>A0A0U1KS24_9FIRM</name>
<dbReference type="Proteomes" id="UP000049855">
    <property type="component" value="Unassembled WGS sequence"/>
</dbReference>